<dbReference type="OrthoDB" id="245568at2"/>
<dbReference type="AlphaFoldDB" id="A0A3P3QJ75"/>
<evidence type="ECO:0000256" key="1">
    <source>
        <dbReference type="ARBA" id="ARBA00010333"/>
    </source>
</evidence>
<comment type="similarity">
    <text evidence="1">Belongs to the bacterial solute-binding protein 3 family.</text>
</comment>
<reference evidence="5 6" key="1">
    <citation type="submission" date="2018-11" db="EMBL/GenBank/DDBJ databases">
        <title>Draft genome analysis of Rheinheimera mesophila isolated from an industrial waste site.</title>
        <authorList>
            <person name="Yu Q."/>
            <person name="Qi Y."/>
            <person name="Zhang H."/>
            <person name="Lu Y."/>
            <person name="Pu J."/>
        </authorList>
    </citation>
    <scope>NUCLEOTIDE SEQUENCE [LARGE SCALE GENOMIC DNA]</scope>
    <source>
        <strain evidence="5 6">IITR13</strain>
    </source>
</reference>
<dbReference type="RefSeq" id="WP_046520223.1">
    <property type="nucleotide sequence ID" value="NZ_LAVS01000027.1"/>
</dbReference>
<organism evidence="5 6">
    <name type="scientific">Rheinheimera mesophila</name>
    <dbReference type="NCBI Taxonomy" id="1547515"/>
    <lineage>
        <taxon>Bacteria</taxon>
        <taxon>Pseudomonadati</taxon>
        <taxon>Pseudomonadota</taxon>
        <taxon>Gammaproteobacteria</taxon>
        <taxon>Chromatiales</taxon>
        <taxon>Chromatiaceae</taxon>
        <taxon>Rheinheimera</taxon>
    </lineage>
</organism>
<dbReference type="PANTHER" id="PTHR35936:SF19">
    <property type="entry name" value="AMINO-ACID-BINDING PROTEIN YXEM-RELATED"/>
    <property type="match status" value="1"/>
</dbReference>
<feature type="signal peptide" evidence="3">
    <location>
        <begin position="1"/>
        <end position="19"/>
    </location>
</feature>
<evidence type="ECO:0000313" key="6">
    <source>
        <dbReference type="Proteomes" id="UP000276260"/>
    </source>
</evidence>
<name>A0A3P3QJ75_9GAMM</name>
<feature type="chain" id="PRO_5018699013" evidence="3">
    <location>
        <begin position="20"/>
        <end position="246"/>
    </location>
</feature>
<evidence type="ECO:0000313" key="5">
    <source>
        <dbReference type="EMBL" id="RRJ21232.1"/>
    </source>
</evidence>
<proteinExistence type="inferred from homology"/>
<evidence type="ECO:0000256" key="3">
    <source>
        <dbReference type="SAM" id="SignalP"/>
    </source>
</evidence>
<dbReference type="Proteomes" id="UP000276260">
    <property type="component" value="Unassembled WGS sequence"/>
</dbReference>
<keyword evidence="2 3" id="KW-0732">Signal</keyword>
<dbReference type="EMBL" id="RRCF01000002">
    <property type="protein sequence ID" value="RRJ21232.1"/>
    <property type="molecule type" value="Genomic_DNA"/>
</dbReference>
<protein>
    <submittedName>
        <fullName evidence="5">ABC transporter substrate-binding protein</fullName>
    </submittedName>
</protein>
<dbReference type="Gene3D" id="3.40.190.10">
    <property type="entry name" value="Periplasmic binding protein-like II"/>
    <property type="match status" value="2"/>
</dbReference>
<dbReference type="PANTHER" id="PTHR35936">
    <property type="entry name" value="MEMBRANE-BOUND LYTIC MUREIN TRANSGLYCOSYLASE F"/>
    <property type="match status" value="1"/>
</dbReference>
<dbReference type="SMART" id="SM00062">
    <property type="entry name" value="PBPb"/>
    <property type="match status" value="1"/>
</dbReference>
<keyword evidence="6" id="KW-1185">Reference proteome</keyword>
<feature type="domain" description="Solute-binding protein family 3/N-terminal" evidence="4">
    <location>
        <begin position="25"/>
        <end position="242"/>
    </location>
</feature>
<evidence type="ECO:0000256" key="2">
    <source>
        <dbReference type="ARBA" id="ARBA00022729"/>
    </source>
</evidence>
<evidence type="ECO:0000259" key="4">
    <source>
        <dbReference type="SMART" id="SM00062"/>
    </source>
</evidence>
<comment type="caution">
    <text evidence="5">The sequence shown here is derived from an EMBL/GenBank/DDBJ whole genome shotgun (WGS) entry which is preliminary data.</text>
</comment>
<dbReference type="InterPro" id="IPR001638">
    <property type="entry name" value="Solute-binding_3/MltF_N"/>
</dbReference>
<sequence>MHAFFALLLILCCSFASVASQSKAPLLVGLSQNSVPQKQGNTIQFETELFRQLLAELGYQAEFIAAPHARLTRMLQNKQLDMAARQGGEPVAGLFYSQPYLEFHNLVFALSDFPDQLHSLQDMSRYSVASFQNASKILGSEFAQAMKTAVSFREVVDHDQAIEMLQQRRIELLVLDKITFYRRWAEKGFKPHQVRSFDLFPKAKHHIGFTDAKLQRQVSQLLQQWQDSGRVAELQQQTRQQNQSLN</sequence>
<accession>A0A3P3QJ75</accession>
<dbReference type="SUPFAM" id="SSF53850">
    <property type="entry name" value="Periplasmic binding protein-like II"/>
    <property type="match status" value="1"/>
</dbReference>
<gene>
    <name evidence="5" type="ORF">EIK76_10135</name>
</gene>